<dbReference type="PANTHER" id="PTHR11937">
    <property type="entry name" value="ACTIN"/>
    <property type="match status" value="1"/>
</dbReference>
<protein>
    <submittedName>
        <fullName evidence="4">Actin-related protein T2-like</fullName>
    </submittedName>
</protein>
<reference evidence="4" key="1">
    <citation type="submission" date="2025-08" db="UniProtKB">
        <authorList>
            <consortium name="RefSeq"/>
        </authorList>
    </citation>
    <scope>IDENTIFICATION</scope>
    <source>
        <tissue evidence="4">Spleen</tissue>
    </source>
</reference>
<organism evidence="3 4">
    <name type="scientific">Chrysochloris asiatica</name>
    <name type="common">Cape golden mole</name>
    <dbReference type="NCBI Taxonomy" id="185453"/>
    <lineage>
        <taxon>Eukaryota</taxon>
        <taxon>Metazoa</taxon>
        <taxon>Chordata</taxon>
        <taxon>Craniata</taxon>
        <taxon>Vertebrata</taxon>
        <taxon>Euteleostomi</taxon>
        <taxon>Mammalia</taxon>
        <taxon>Eutheria</taxon>
        <taxon>Afrotheria</taxon>
        <taxon>Chrysochloridae</taxon>
        <taxon>Chrysochlorinae</taxon>
        <taxon>Chrysochloris</taxon>
    </lineage>
</organism>
<name>A0A9B0WMD4_CHRAS</name>
<accession>A0A9B0WMD4</accession>
<evidence type="ECO:0000256" key="1">
    <source>
        <dbReference type="ARBA" id="ARBA00006752"/>
    </source>
</evidence>
<dbReference type="FunFam" id="3.30.420.40:FF:000050">
    <property type="entry name" value="Actin, alpha skeletal muscle"/>
    <property type="match status" value="1"/>
</dbReference>
<dbReference type="SUPFAM" id="SSF53067">
    <property type="entry name" value="Actin-like ATPase domain"/>
    <property type="match status" value="2"/>
</dbReference>
<evidence type="ECO:0000256" key="2">
    <source>
        <dbReference type="RuleBase" id="RU000487"/>
    </source>
</evidence>
<evidence type="ECO:0000313" key="4">
    <source>
        <dbReference type="RefSeq" id="XP_006862934.1"/>
    </source>
</evidence>
<evidence type="ECO:0000313" key="3">
    <source>
        <dbReference type="Proteomes" id="UP000504623"/>
    </source>
</evidence>
<comment type="similarity">
    <text evidence="1 2">Belongs to the actin family.</text>
</comment>
<dbReference type="AlphaFoldDB" id="A0A9B0WMD4"/>
<dbReference type="RefSeq" id="XP_006862934.1">
    <property type="nucleotide sequence ID" value="XM_006862872.1"/>
</dbReference>
<proteinExistence type="inferred from homology"/>
<keyword evidence="3" id="KW-1185">Reference proteome</keyword>
<dbReference type="InterPro" id="IPR043129">
    <property type="entry name" value="ATPase_NBD"/>
</dbReference>
<dbReference type="SMART" id="SM00268">
    <property type="entry name" value="ACTIN"/>
    <property type="match status" value="1"/>
</dbReference>
<dbReference type="Gene3D" id="3.30.420.40">
    <property type="match status" value="2"/>
</dbReference>
<dbReference type="Gene3D" id="3.90.640.10">
    <property type="entry name" value="Actin, Chain A, domain 4"/>
    <property type="match status" value="1"/>
</dbReference>
<dbReference type="GeneID" id="102818120"/>
<dbReference type="Pfam" id="PF00022">
    <property type="entry name" value="Actin"/>
    <property type="match status" value="1"/>
</dbReference>
<dbReference type="PRINTS" id="PR00190">
    <property type="entry name" value="ACTIN"/>
</dbReference>
<sequence length="376" mass="42378">MWNPRSLNSPAIIYDIGSEFCKAGFSGGTRPHYVLTSVVGHPQWRCKARMLKKEYFVGDDALYHPETLTLQFPVVRGLIKKMDEMENLWKYLFERELVVNPSNHPVLMTETSLNPRQIREKIVEVMFETFNVPAFYLSNDAVLALYAAGYVTGLVVESGDGVTCTVPVFEGHCLPHAISKLYIAGRDVTEYLSRFVRARNYGHYNRVTRGMVVDIKEKLGYVALDPVEEIIKRPKRGKKQYILPDGKVLRVGNEIYRGPEGLFMPEVLRIHSPGVHEMVINSVIKCDLEIQESLFGEIVVAGGTTLLTGFEDRLLRELKSVANRGATVKITACANRLYAGWIGASMFSSLSTFKQMCITSAEFKEYGSIVVQKKCF</sequence>
<gene>
    <name evidence="4" type="primary">LOC102818120</name>
</gene>
<dbReference type="InterPro" id="IPR004000">
    <property type="entry name" value="Actin"/>
</dbReference>
<dbReference type="OrthoDB" id="10053773at2759"/>
<dbReference type="Proteomes" id="UP000504623">
    <property type="component" value="Unplaced"/>
</dbReference>